<dbReference type="InterPro" id="IPR036641">
    <property type="entry name" value="HPT_dom_sf"/>
</dbReference>
<dbReference type="Pfam" id="PF01627">
    <property type="entry name" value="Hpt"/>
    <property type="match status" value="1"/>
</dbReference>
<dbReference type="InterPro" id="IPR008207">
    <property type="entry name" value="Sig_transdc_His_kin_Hpt_dom"/>
</dbReference>
<evidence type="ECO:0000259" key="2">
    <source>
        <dbReference type="PROSITE" id="PS50894"/>
    </source>
</evidence>
<keyword evidence="4" id="KW-1185">Reference proteome</keyword>
<sequence length="122" mass="14039">MREKDVTIDLSYLQDLASDNKDFMVEMIDVFLLQTPNYLAVLEEGVVSKNFKTIADASHKIKPTLTFMGVASAKETITEMESWARKEENYEGILNDFNSLKEVFKTIYVKLEEKKSEFLAND</sequence>
<dbReference type="AlphaFoldDB" id="A0A179DMQ1"/>
<keyword evidence="3" id="KW-0808">Transferase</keyword>
<dbReference type="PROSITE" id="PS50894">
    <property type="entry name" value="HPT"/>
    <property type="match status" value="1"/>
</dbReference>
<proteinExistence type="predicted"/>
<feature type="modified residue" description="Phosphohistidine" evidence="1">
    <location>
        <position position="59"/>
    </location>
</feature>
<evidence type="ECO:0000313" key="3">
    <source>
        <dbReference type="EMBL" id="OAQ42158.1"/>
    </source>
</evidence>
<dbReference type="EMBL" id="LWHJ01000011">
    <property type="protein sequence ID" value="OAQ42158.1"/>
    <property type="molecule type" value="Genomic_DNA"/>
</dbReference>
<dbReference type="OrthoDB" id="982275at2"/>
<dbReference type="STRING" id="1826909.A5893_03315"/>
<name>A0A179DMQ1_9SPHI</name>
<feature type="domain" description="HPt" evidence="2">
    <location>
        <begin position="20"/>
        <end position="118"/>
    </location>
</feature>
<reference evidence="3 4" key="2">
    <citation type="submission" date="2016-06" db="EMBL/GenBank/DDBJ databases">
        <title>Pedobacter psychrophilus sp. nov., isolated from Antarctic fragmentary rock.</title>
        <authorList>
            <person name="Svec P."/>
        </authorList>
    </citation>
    <scope>NUCLEOTIDE SEQUENCE [LARGE SCALE GENOMIC DNA]</scope>
    <source>
        <strain evidence="3 4">CCM 8644</strain>
    </source>
</reference>
<dbReference type="Proteomes" id="UP000078459">
    <property type="component" value="Unassembled WGS sequence"/>
</dbReference>
<dbReference type="GO" id="GO:0000160">
    <property type="term" value="P:phosphorelay signal transduction system"/>
    <property type="evidence" value="ECO:0007669"/>
    <property type="project" value="InterPro"/>
</dbReference>
<gene>
    <name evidence="3" type="ORF">A5893_03315</name>
</gene>
<keyword evidence="1" id="KW-0597">Phosphoprotein</keyword>
<organism evidence="3 4">
    <name type="scientific">Pedobacter psychrophilus</name>
    <dbReference type="NCBI Taxonomy" id="1826909"/>
    <lineage>
        <taxon>Bacteria</taxon>
        <taxon>Pseudomonadati</taxon>
        <taxon>Bacteroidota</taxon>
        <taxon>Sphingobacteriia</taxon>
        <taxon>Sphingobacteriales</taxon>
        <taxon>Sphingobacteriaceae</taxon>
        <taxon>Pedobacter</taxon>
    </lineage>
</organism>
<dbReference type="RefSeq" id="WP_068821188.1">
    <property type="nucleotide sequence ID" value="NZ_LWHJ01000011.1"/>
</dbReference>
<evidence type="ECO:0000313" key="4">
    <source>
        <dbReference type="Proteomes" id="UP000078459"/>
    </source>
</evidence>
<comment type="caution">
    <text evidence="3">The sequence shown here is derived from an EMBL/GenBank/DDBJ whole genome shotgun (WGS) entry which is preliminary data.</text>
</comment>
<evidence type="ECO:0000256" key="1">
    <source>
        <dbReference type="PROSITE-ProRule" id="PRU00110"/>
    </source>
</evidence>
<protein>
    <submittedName>
        <fullName evidence="3">Histidine phosphotransferase</fullName>
    </submittedName>
</protein>
<accession>A0A179DMQ1</accession>
<reference evidence="3 4" key="1">
    <citation type="submission" date="2016-04" db="EMBL/GenBank/DDBJ databases">
        <authorList>
            <person name="Evans L.H."/>
            <person name="Alamgir A."/>
            <person name="Owens N."/>
            <person name="Weber N.D."/>
            <person name="Virtaneva K."/>
            <person name="Barbian K."/>
            <person name="Babar A."/>
            <person name="Rosenke K."/>
        </authorList>
    </citation>
    <scope>NUCLEOTIDE SEQUENCE [LARGE SCALE GENOMIC DNA]</scope>
    <source>
        <strain evidence="3 4">CCM 8644</strain>
    </source>
</reference>
<dbReference type="GO" id="GO:0004672">
    <property type="term" value="F:protein kinase activity"/>
    <property type="evidence" value="ECO:0007669"/>
    <property type="project" value="UniProtKB-ARBA"/>
</dbReference>
<dbReference type="SUPFAM" id="SSF47226">
    <property type="entry name" value="Histidine-containing phosphotransfer domain, HPT domain"/>
    <property type="match status" value="1"/>
</dbReference>
<dbReference type="Gene3D" id="1.20.120.160">
    <property type="entry name" value="HPT domain"/>
    <property type="match status" value="1"/>
</dbReference>